<dbReference type="EMBL" id="VDFG01000392">
    <property type="protein sequence ID" value="MBA4465383.1"/>
    <property type="molecule type" value="Genomic_DNA"/>
</dbReference>
<organism evidence="1 2">
    <name type="scientific">Cylindrospermopsis raciborskii CS-506_A</name>
    <dbReference type="NCBI Taxonomy" id="2585140"/>
    <lineage>
        <taxon>Bacteria</taxon>
        <taxon>Bacillati</taxon>
        <taxon>Cyanobacteriota</taxon>
        <taxon>Cyanophyceae</taxon>
        <taxon>Nostocales</taxon>
        <taxon>Aphanizomenonaceae</taxon>
        <taxon>Cylindrospermopsis</taxon>
    </lineage>
</organism>
<accession>A0A838WRR7</accession>
<protein>
    <submittedName>
        <fullName evidence="1">Uncharacterized protein</fullName>
    </submittedName>
</protein>
<name>A0A838WRR7_9CYAN</name>
<sequence>MNRTTIKNFAIWARNHLKEQVSTRATQLTITEKTITEKTITDQRTFAGGLLSGEQTLNSEEAKQYQKLHSHIEYLLKQQASKNLDKKFNSNNRRKQLSRVVEKNKRGSDFDGGFNIHTVISLGDQIDQRLPQHQPRECFAIALKFL</sequence>
<evidence type="ECO:0000313" key="2">
    <source>
        <dbReference type="Proteomes" id="UP000538075"/>
    </source>
</evidence>
<proteinExistence type="predicted"/>
<gene>
    <name evidence="1" type="ORF">FHK98_06565</name>
</gene>
<evidence type="ECO:0000313" key="1">
    <source>
        <dbReference type="EMBL" id="MBA4465383.1"/>
    </source>
</evidence>
<dbReference type="Proteomes" id="UP000538075">
    <property type="component" value="Unassembled WGS sequence"/>
</dbReference>
<dbReference type="AlphaFoldDB" id="A0A838WRR7"/>
<comment type="caution">
    <text evidence="1">The sequence shown here is derived from an EMBL/GenBank/DDBJ whole genome shotgun (WGS) entry which is preliminary data.</text>
</comment>
<reference evidence="1 2" key="1">
    <citation type="journal article" date="2020" name="J. Appl. Phycol.">
        <title>Morphological changes and genome evolution in Raphidiopsis raciborskii CS-506 after 23 years in culture.</title>
        <authorList>
            <person name="Willis A."/>
            <person name="Bent S.J."/>
            <person name="Jameson I.D."/>
        </authorList>
    </citation>
    <scope>NUCLEOTIDE SEQUENCE [LARGE SCALE GENOMIC DNA]</scope>
    <source>
        <strain evidence="1 2">CS-506_A</strain>
    </source>
</reference>